<name>A0A177VF98_9BASI</name>
<evidence type="ECO:0000313" key="3">
    <source>
        <dbReference type="EMBL" id="CAD6911436.1"/>
    </source>
</evidence>
<reference evidence="3" key="3">
    <citation type="submission" date="2020-10" db="EMBL/GenBank/DDBJ databases">
        <authorList>
            <person name="Sedaghatjoo S."/>
        </authorList>
    </citation>
    <scope>NUCLEOTIDE SEQUENCE</scope>
    <source>
        <strain evidence="3">AZH3</strain>
    </source>
</reference>
<feature type="region of interest" description="Disordered" evidence="1">
    <location>
        <begin position="353"/>
        <end position="396"/>
    </location>
</feature>
<accession>A0A177VF98</accession>
<evidence type="ECO:0000313" key="5">
    <source>
        <dbReference type="Proteomes" id="UP000077671"/>
    </source>
</evidence>
<feature type="compositionally biased region" description="Gly residues" evidence="1">
    <location>
        <begin position="611"/>
        <end position="620"/>
    </location>
</feature>
<feature type="domain" description="LysM" evidence="2">
    <location>
        <begin position="92"/>
        <end position="136"/>
    </location>
</feature>
<evidence type="ECO:0000313" key="6">
    <source>
        <dbReference type="Proteomes" id="UP000836402"/>
    </source>
</evidence>
<protein>
    <recommendedName>
        <fullName evidence="2">LysM domain-containing protein</fullName>
    </recommendedName>
</protein>
<proteinExistence type="predicted"/>
<dbReference type="EMBL" id="LWDD02000258">
    <property type="protein sequence ID" value="KAE8262265.1"/>
    <property type="molecule type" value="Genomic_DNA"/>
</dbReference>
<reference evidence="4" key="2">
    <citation type="journal article" date="2019" name="IMA Fungus">
        <title>Genome sequencing and comparison of five Tilletia species to identify candidate genes for the detection of regulated species infecting wheat.</title>
        <authorList>
            <person name="Nguyen H.D.T."/>
            <person name="Sultana T."/>
            <person name="Kesanakurti P."/>
            <person name="Hambleton S."/>
        </authorList>
    </citation>
    <scope>NUCLEOTIDE SEQUENCE</scope>
    <source>
        <strain evidence="4">DAOMC 238032</strain>
    </source>
</reference>
<feature type="region of interest" description="Disordered" evidence="1">
    <location>
        <begin position="159"/>
        <end position="312"/>
    </location>
</feature>
<feature type="compositionally biased region" description="Low complexity" evidence="1">
    <location>
        <begin position="572"/>
        <end position="586"/>
    </location>
</feature>
<feature type="compositionally biased region" description="Basic and acidic residues" evidence="1">
    <location>
        <begin position="77"/>
        <end position="86"/>
    </location>
</feature>
<evidence type="ECO:0000259" key="2">
    <source>
        <dbReference type="PROSITE" id="PS51782"/>
    </source>
</evidence>
<dbReference type="Pfam" id="PF01476">
    <property type="entry name" value="LysM"/>
    <property type="match status" value="1"/>
</dbReference>
<sequence length="620" mass="63178">MDSSDGSSPNPWGISFGPRMGSGSSARKGDATSNGNHLPPGTVGSISRATAKKHPLATSPSPRFSDAPASPPLSEGAKSKEQHELTPENSVVVHPTSPTDTFSSIALRYGTDVNTILRANRLWPGDAPQMRAEIFIPLVNCKRTPPDTIVCAKAAIASSATTNGARSPSGSGASTSVLSSREGPGAENLPSASDSTATSGGMIVPLAPGFNKPTAHSHRAASSTGGSGSAGHAERTSREVERDWKPNKYTFGSGPNSSATRPKSSMSGNGSASETASNSASSSGHADNRREPSGSAAAGKTNGEVDRASTGWNDAPAANARIARAYQGGTRKIAHHRLIQDLAAGLPPNSGAAANWQRPINDSLPIPPTSSPGVARRASSNLLRSDGTGPRNQGAYGAYGHAGTSSRATQPGLGKILSDAFRGRMSVEDAFEAAVQSVSSSVTTPPTDSISSWATVRASESRTIGASARALSPQPGLGPTEGLRRPRLSGRAASGSEYDTGSPFGSMRGASGPDFDAEQLSPPAHELEHLSFEESSARAEKWKIEQGRLNGEQAKNGGGAGSRTLGSRLHPSAEGASSRMGRSSSGTQPAGASGGSGLRARGSIRNLDWSGSGGVPGQES</sequence>
<reference evidence="4" key="1">
    <citation type="submission" date="2016-04" db="EMBL/GenBank/DDBJ databases">
        <authorList>
            <person name="Nguyen H.D."/>
            <person name="Kesanakurti P."/>
            <person name="Cullis J."/>
            <person name="Levesque C.A."/>
            <person name="Hambleton S."/>
        </authorList>
    </citation>
    <scope>NUCLEOTIDE SEQUENCE</scope>
    <source>
        <strain evidence="4">DAOMC 238032</strain>
    </source>
</reference>
<feature type="compositionally biased region" description="Polar residues" evidence="1">
    <location>
        <begin position="253"/>
        <end position="266"/>
    </location>
</feature>
<dbReference type="CDD" id="cd00118">
    <property type="entry name" value="LysM"/>
    <property type="match status" value="1"/>
</dbReference>
<dbReference type="EMBL" id="CAJHJG010001343">
    <property type="protein sequence ID" value="CAD6911436.1"/>
    <property type="molecule type" value="Genomic_DNA"/>
</dbReference>
<feature type="region of interest" description="Disordered" evidence="1">
    <location>
        <begin position="464"/>
        <end position="620"/>
    </location>
</feature>
<dbReference type="InterPro" id="IPR036779">
    <property type="entry name" value="LysM_dom_sf"/>
</dbReference>
<comment type="caution">
    <text evidence="4">The sequence shown here is derived from an EMBL/GenBank/DDBJ whole genome shotgun (WGS) entry which is preliminary data.</text>
</comment>
<dbReference type="AlphaFoldDB" id="A0A177VF98"/>
<feature type="region of interest" description="Disordered" evidence="1">
    <location>
        <begin position="1"/>
        <end position="97"/>
    </location>
</feature>
<keyword evidence="6" id="KW-1185">Reference proteome</keyword>
<dbReference type="InterPro" id="IPR018392">
    <property type="entry name" value="LysM"/>
</dbReference>
<organism evidence="4 5">
    <name type="scientific">Tilletia caries</name>
    <name type="common">wheat bunt fungus</name>
    <dbReference type="NCBI Taxonomy" id="13290"/>
    <lineage>
        <taxon>Eukaryota</taxon>
        <taxon>Fungi</taxon>
        <taxon>Dikarya</taxon>
        <taxon>Basidiomycota</taxon>
        <taxon>Ustilaginomycotina</taxon>
        <taxon>Exobasidiomycetes</taxon>
        <taxon>Tilletiales</taxon>
        <taxon>Tilletiaceae</taxon>
        <taxon>Tilletia</taxon>
    </lineage>
</organism>
<feature type="compositionally biased region" description="Basic and acidic residues" evidence="1">
    <location>
        <begin position="232"/>
        <end position="246"/>
    </location>
</feature>
<feature type="compositionally biased region" description="Polar residues" evidence="1">
    <location>
        <begin position="1"/>
        <end position="10"/>
    </location>
</feature>
<gene>
    <name evidence="4" type="ORF">A4X03_0g2592</name>
    <name evidence="3" type="ORF">JKIAZH3_G3834</name>
</gene>
<feature type="compositionally biased region" description="Basic and acidic residues" evidence="1">
    <location>
        <begin position="525"/>
        <end position="546"/>
    </location>
</feature>
<evidence type="ECO:0000256" key="1">
    <source>
        <dbReference type="SAM" id="MobiDB-lite"/>
    </source>
</evidence>
<dbReference type="PROSITE" id="PS51782">
    <property type="entry name" value="LYSM"/>
    <property type="match status" value="1"/>
</dbReference>
<feature type="compositionally biased region" description="Low complexity" evidence="1">
    <location>
        <begin position="167"/>
        <end position="180"/>
    </location>
</feature>
<feature type="compositionally biased region" description="Low complexity" evidence="1">
    <location>
        <begin position="267"/>
        <end position="284"/>
    </location>
</feature>
<dbReference type="Proteomes" id="UP000836402">
    <property type="component" value="Unassembled WGS sequence"/>
</dbReference>
<dbReference type="Gene3D" id="3.10.350.10">
    <property type="entry name" value="LysM domain"/>
    <property type="match status" value="1"/>
</dbReference>
<evidence type="ECO:0000313" key="4">
    <source>
        <dbReference type="EMBL" id="KAE8262265.1"/>
    </source>
</evidence>
<dbReference type="Proteomes" id="UP000077671">
    <property type="component" value="Unassembled WGS sequence"/>
</dbReference>
<feature type="compositionally biased region" description="Polar residues" evidence="1">
    <location>
        <begin position="190"/>
        <end position="199"/>
    </location>
</feature>